<evidence type="ECO:0000256" key="1">
    <source>
        <dbReference type="SAM" id="Phobius"/>
    </source>
</evidence>
<reference evidence="2 3" key="1">
    <citation type="submission" date="2019-07" db="EMBL/GenBank/DDBJ databases">
        <title>Deinococcus detaillus sp. nov., isolated from humus soil in Antarctica.</title>
        <authorList>
            <person name="Zhang K."/>
        </authorList>
    </citation>
    <scope>NUCLEOTIDE SEQUENCE [LARGE SCALE GENOMIC DNA]</scope>
    <source>
        <strain evidence="2 3">H1</strain>
    </source>
</reference>
<sequence length="270" mass="28656">MATRRRMVTYQDSSAPCDFHPLQKGQLLMTNLSKSAAPAPAPNLADLITQPRAFFEALGRLPAKPSRYLWLVALATLVGGISTTVLARHLLSAQSSALSGGLAISPLFSYGAAAFATTFISVLLWLLLWGLGTLGAGKEGRAAEVYGAVFFPSLIWAILLLPLGALFAPEITVAAPNLTGLTGLELQKALQPYTQALQASFNGLVISKISTYVGYAIYLWQFILAFIGFRVLTGNQTKAWRGVLFPAALLAVLVLASYLVSKAVTSLVAG</sequence>
<keyword evidence="3" id="KW-1185">Reference proteome</keyword>
<dbReference type="OrthoDB" id="72014at2"/>
<feature type="transmembrane region" description="Helical" evidence="1">
    <location>
        <begin position="107"/>
        <end position="131"/>
    </location>
</feature>
<proteinExistence type="predicted"/>
<dbReference type="Proteomes" id="UP000316092">
    <property type="component" value="Unassembled WGS sequence"/>
</dbReference>
<keyword evidence="1" id="KW-1133">Transmembrane helix</keyword>
<comment type="caution">
    <text evidence="2">The sequence shown here is derived from an EMBL/GenBank/DDBJ whole genome shotgun (WGS) entry which is preliminary data.</text>
</comment>
<feature type="transmembrane region" description="Helical" evidence="1">
    <location>
        <begin position="68"/>
        <end position="87"/>
    </location>
</feature>
<evidence type="ECO:0000313" key="3">
    <source>
        <dbReference type="Proteomes" id="UP000316092"/>
    </source>
</evidence>
<accession>A0A553UQQ4</accession>
<keyword evidence="1" id="KW-0812">Transmembrane</keyword>
<evidence type="ECO:0008006" key="4">
    <source>
        <dbReference type="Google" id="ProtNLM"/>
    </source>
</evidence>
<keyword evidence="1" id="KW-0472">Membrane</keyword>
<evidence type="ECO:0000313" key="2">
    <source>
        <dbReference type="EMBL" id="TSA82550.1"/>
    </source>
</evidence>
<name>A0A553UQQ4_9DEIO</name>
<gene>
    <name evidence="2" type="ORF">FNU79_13345</name>
</gene>
<dbReference type="EMBL" id="VKDB01000016">
    <property type="protein sequence ID" value="TSA82550.1"/>
    <property type="molecule type" value="Genomic_DNA"/>
</dbReference>
<organism evidence="2 3">
    <name type="scientific">Deinococcus detaillensis</name>
    <dbReference type="NCBI Taxonomy" id="2592048"/>
    <lineage>
        <taxon>Bacteria</taxon>
        <taxon>Thermotogati</taxon>
        <taxon>Deinococcota</taxon>
        <taxon>Deinococci</taxon>
        <taxon>Deinococcales</taxon>
        <taxon>Deinococcaceae</taxon>
        <taxon>Deinococcus</taxon>
    </lineage>
</organism>
<feature type="transmembrane region" description="Helical" evidence="1">
    <location>
        <begin position="143"/>
        <end position="168"/>
    </location>
</feature>
<protein>
    <recommendedName>
        <fullName evidence="4">Yip1 domain-containing protein</fullName>
    </recommendedName>
</protein>
<feature type="transmembrane region" description="Helical" evidence="1">
    <location>
        <begin position="212"/>
        <end position="232"/>
    </location>
</feature>
<feature type="transmembrane region" description="Helical" evidence="1">
    <location>
        <begin position="239"/>
        <end position="260"/>
    </location>
</feature>
<dbReference type="AlphaFoldDB" id="A0A553UQQ4"/>